<evidence type="ECO:0000313" key="2">
    <source>
        <dbReference type="EMBL" id="KAF9519395.1"/>
    </source>
</evidence>
<keyword evidence="3" id="KW-1185">Reference proteome</keyword>
<keyword evidence="1" id="KW-1133">Transmembrane helix</keyword>
<dbReference type="Proteomes" id="UP000886523">
    <property type="component" value="Unassembled WGS sequence"/>
</dbReference>
<dbReference type="GO" id="GO:0016787">
    <property type="term" value="F:hydrolase activity"/>
    <property type="evidence" value="ECO:0007669"/>
    <property type="project" value="UniProtKB-KW"/>
</dbReference>
<evidence type="ECO:0000256" key="1">
    <source>
        <dbReference type="SAM" id="Phobius"/>
    </source>
</evidence>
<name>A0A9P6B8D9_9AGAM</name>
<evidence type="ECO:0000313" key="3">
    <source>
        <dbReference type="Proteomes" id="UP000886523"/>
    </source>
</evidence>
<protein>
    <submittedName>
        <fullName evidence="2">Glycoside hydrolase family 18 protein</fullName>
    </submittedName>
</protein>
<sequence>MVECLLTTRPTSTVVAPMEVVLGWSSYSMVHKRMLLRPQDCNRPSLGPGVYEYKAIRFAAAQVSEELGASVYTLPANSDWSSIVSYDAPSIAQQKAQYIREIGLLSSRSNCRNSTSDKMDAGSLVAITACVFGKNCMGGCSESSVSTILAGTTLVSRTLVTSIIIPSSVILVAMSFLVLLPRNHAIVDPPGPAVPYASEEAYHNSS</sequence>
<gene>
    <name evidence="2" type="ORF">BS47DRAFT_1388218</name>
</gene>
<dbReference type="AlphaFoldDB" id="A0A9P6B8D9"/>
<comment type="caution">
    <text evidence="2">The sequence shown here is derived from an EMBL/GenBank/DDBJ whole genome shotgun (WGS) entry which is preliminary data.</text>
</comment>
<keyword evidence="2" id="KW-0378">Hydrolase</keyword>
<keyword evidence="1" id="KW-0812">Transmembrane</keyword>
<reference evidence="2" key="1">
    <citation type="journal article" date="2020" name="Nat. Commun.">
        <title>Large-scale genome sequencing of mycorrhizal fungi provides insights into the early evolution of symbiotic traits.</title>
        <authorList>
            <person name="Miyauchi S."/>
            <person name="Kiss E."/>
            <person name="Kuo A."/>
            <person name="Drula E."/>
            <person name="Kohler A."/>
            <person name="Sanchez-Garcia M."/>
            <person name="Morin E."/>
            <person name="Andreopoulos B."/>
            <person name="Barry K.W."/>
            <person name="Bonito G."/>
            <person name="Buee M."/>
            <person name="Carver A."/>
            <person name="Chen C."/>
            <person name="Cichocki N."/>
            <person name="Clum A."/>
            <person name="Culley D."/>
            <person name="Crous P.W."/>
            <person name="Fauchery L."/>
            <person name="Girlanda M."/>
            <person name="Hayes R.D."/>
            <person name="Keri Z."/>
            <person name="LaButti K."/>
            <person name="Lipzen A."/>
            <person name="Lombard V."/>
            <person name="Magnuson J."/>
            <person name="Maillard F."/>
            <person name="Murat C."/>
            <person name="Nolan M."/>
            <person name="Ohm R.A."/>
            <person name="Pangilinan J."/>
            <person name="Pereira M.F."/>
            <person name="Perotto S."/>
            <person name="Peter M."/>
            <person name="Pfister S."/>
            <person name="Riley R."/>
            <person name="Sitrit Y."/>
            <person name="Stielow J.B."/>
            <person name="Szollosi G."/>
            <person name="Zifcakova L."/>
            <person name="Stursova M."/>
            <person name="Spatafora J.W."/>
            <person name="Tedersoo L."/>
            <person name="Vaario L.M."/>
            <person name="Yamada A."/>
            <person name="Yan M."/>
            <person name="Wang P."/>
            <person name="Xu J."/>
            <person name="Bruns T."/>
            <person name="Baldrian P."/>
            <person name="Vilgalys R."/>
            <person name="Dunand C."/>
            <person name="Henrissat B."/>
            <person name="Grigoriev I.V."/>
            <person name="Hibbett D."/>
            <person name="Nagy L.G."/>
            <person name="Martin F.M."/>
        </authorList>
    </citation>
    <scope>NUCLEOTIDE SEQUENCE</scope>
    <source>
        <strain evidence="2">UP504</strain>
    </source>
</reference>
<proteinExistence type="predicted"/>
<dbReference type="EMBL" id="MU128918">
    <property type="protein sequence ID" value="KAF9519395.1"/>
    <property type="molecule type" value="Genomic_DNA"/>
</dbReference>
<keyword evidence="1" id="KW-0472">Membrane</keyword>
<organism evidence="2 3">
    <name type="scientific">Hydnum rufescens UP504</name>
    <dbReference type="NCBI Taxonomy" id="1448309"/>
    <lineage>
        <taxon>Eukaryota</taxon>
        <taxon>Fungi</taxon>
        <taxon>Dikarya</taxon>
        <taxon>Basidiomycota</taxon>
        <taxon>Agaricomycotina</taxon>
        <taxon>Agaricomycetes</taxon>
        <taxon>Cantharellales</taxon>
        <taxon>Hydnaceae</taxon>
        <taxon>Hydnum</taxon>
    </lineage>
</organism>
<feature type="transmembrane region" description="Helical" evidence="1">
    <location>
        <begin position="159"/>
        <end position="180"/>
    </location>
</feature>
<accession>A0A9P6B8D9</accession>